<evidence type="ECO:0000313" key="4">
    <source>
        <dbReference type="Proteomes" id="UP000570823"/>
    </source>
</evidence>
<dbReference type="EMBL" id="JABXWR010000001">
    <property type="protein sequence ID" value="NVO67780.1"/>
    <property type="molecule type" value="Genomic_DNA"/>
</dbReference>
<accession>A0A7K4HSD3</accession>
<protein>
    <submittedName>
        <fullName evidence="3">HEPN domain-containing protein</fullName>
    </submittedName>
</protein>
<organism evidence="3 4">
    <name type="scientific">Methanofollis tationis</name>
    <dbReference type="NCBI Taxonomy" id="81417"/>
    <lineage>
        <taxon>Archaea</taxon>
        <taxon>Methanobacteriati</taxon>
        <taxon>Methanobacteriota</taxon>
        <taxon>Stenosarchaea group</taxon>
        <taxon>Methanomicrobia</taxon>
        <taxon>Methanomicrobiales</taxon>
        <taxon>Methanomicrobiaceae</taxon>
        <taxon>Methanofollis</taxon>
    </lineage>
</organism>
<gene>
    <name evidence="3" type="ORF">HWN36_10815</name>
</gene>
<dbReference type="Proteomes" id="UP000570823">
    <property type="component" value="Unassembled WGS sequence"/>
</dbReference>
<dbReference type="PANTHER" id="PTHR36565">
    <property type="entry name" value="UPF0332 PROTEIN TM_1000"/>
    <property type="match status" value="1"/>
</dbReference>
<dbReference type="Pfam" id="PF05168">
    <property type="entry name" value="HEPN"/>
    <property type="match status" value="1"/>
</dbReference>
<dbReference type="Gene3D" id="1.20.120.330">
    <property type="entry name" value="Nucleotidyltransferases domain 2"/>
    <property type="match status" value="1"/>
</dbReference>
<name>A0A7K4HSD3_9EURY</name>
<feature type="domain" description="HEPN" evidence="2">
    <location>
        <begin position="30"/>
        <end position="138"/>
    </location>
</feature>
<reference evidence="3 4" key="1">
    <citation type="submission" date="2020-06" db="EMBL/GenBank/DDBJ databases">
        <title>Methanofollis fontis sp. nov., a methanogen isolated from marine sediments near a cold seep at Four-Way Closure Ridge offshore southwestern Taiwan.</title>
        <authorList>
            <person name="Chen S.-C."/>
            <person name="Teng N.-H."/>
            <person name="Lin Y.-S."/>
            <person name="Lai M.-C."/>
            <person name="Chen H.-H."/>
            <person name="Wang C.-C."/>
        </authorList>
    </citation>
    <scope>NUCLEOTIDE SEQUENCE [LARGE SCALE GENOMIC DNA]</scope>
    <source>
        <strain evidence="3 4">DSM 2702</strain>
    </source>
</reference>
<dbReference type="InterPro" id="IPR007842">
    <property type="entry name" value="HEPN_dom"/>
</dbReference>
<keyword evidence="4" id="KW-1185">Reference proteome</keyword>
<dbReference type="PANTHER" id="PTHR36565:SF5">
    <property type="entry name" value="TOXIN MJ0605-RELATED"/>
    <property type="match status" value="1"/>
</dbReference>
<dbReference type="OrthoDB" id="101012at2157"/>
<evidence type="ECO:0000313" key="3">
    <source>
        <dbReference type="EMBL" id="NVO67780.1"/>
    </source>
</evidence>
<sequence length="143" mass="16314">MQPLDDCFADGKLQTVEPSYEKACQSIALARAYLDEARQSGAIGTTRLAMNGLYFAWFHAGRSVLFRDGIREKSHYCLEQYLGTYVSAGRLDARWLSLFGRMRKKRESSQYSFSPAPLPDEIESVIELTEEFIDRMEEIVSGR</sequence>
<dbReference type="AlphaFoldDB" id="A0A7K4HSD3"/>
<comment type="caution">
    <text evidence="3">The sequence shown here is derived from an EMBL/GenBank/DDBJ whole genome shotgun (WGS) entry which is preliminary data.</text>
</comment>
<evidence type="ECO:0000259" key="2">
    <source>
        <dbReference type="Pfam" id="PF05168"/>
    </source>
</evidence>
<proteinExistence type="inferred from homology"/>
<comment type="similarity">
    <text evidence="1">Belongs to the UPF0332 family.</text>
</comment>
<evidence type="ECO:0000256" key="1">
    <source>
        <dbReference type="ARBA" id="ARBA00038248"/>
    </source>
</evidence>
<dbReference type="RefSeq" id="WP_176789389.1">
    <property type="nucleotide sequence ID" value="NZ_JABXWR010000001.1"/>
</dbReference>
<dbReference type="InterPro" id="IPR052226">
    <property type="entry name" value="UPF0332_toxin"/>
</dbReference>